<feature type="domain" description="Outer membrane protein beta-barrel" evidence="2">
    <location>
        <begin position="21"/>
        <end position="173"/>
    </location>
</feature>
<evidence type="ECO:0000256" key="1">
    <source>
        <dbReference type="SAM" id="SignalP"/>
    </source>
</evidence>
<proteinExistence type="predicted"/>
<dbReference type="OrthoDB" id="947434at2"/>
<name>A0A512AZB5_9BACT</name>
<protein>
    <recommendedName>
        <fullName evidence="2">Outer membrane protein beta-barrel domain-containing protein</fullName>
    </recommendedName>
</protein>
<sequence length="201" mass="22114">MKKHFTLVLTACCFFFSLALFAQKPKIGIRVGSNYTNFIGENAKELNLENIWGGHGGLNITLPVYKNNISLKSDIIYSTKGAASANDSLKINLGYLDVPLLGQITAGPFYLEAGPQMSFLVNDTFKDKSGKTNAETMLNSFRRTSLCFALGAGTYIPVLGLTLGIRYNGDFSNLVNNLEDKAFRNSLFMFTTSFTLPTKTF</sequence>
<dbReference type="RefSeq" id="WP_146898313.1">
    <property type="nucleotide sequence ID" value="NZ_BJYS01000019.1"/>
</dbReference>
<gene>
    <name evidence="3" type="ORF">AAE02nite_27190</name>
</gene>
<keyword evidence="1" id="KW-0732">Signal</keyword>
<evidence type="ECO:0000259" key="2">
    <source>
        <dbReference type="Pfam" id="PF13568"/>
    </source>
</evidence>
<comment type="caution">
    <text evidence="3">The sequence shown here is derived from an EMBL/GenBank/DDBJ whole genome shotgun (WGS) entry which is preliminary data.</text>
</comment>
<dbReference type="Pfam" id="PF13568">
    <property type="entry name" value="OMP_b-brl_2"/>
    <property type="match status" value="1"/>
</dbReference>
<keyword evidence="4" id="KW-1185">Reference proteome</keyword>
<feature type="signal peptide" evidence="1">
    <location>
        <begin position="1"/>
        <end position="22"/>
    </location>
</feature>
<evidence type="ECO:0000313" key="3">
    <source>
        <dbReference type="EMBL" id="GEO05055.1"/>
    </source>
</evidence>
<dbReference type="AlphaFoldDB" id="A0A512AZB5"/>
<feature type="chain" id="PRO_5021778816" description="Outer membrane protein beta-barrel domain-containing protein" evidence="1">
    <location>
        <begin position="23"/>
        <end position="201"/>
    </location>
</feature>
<reference evidence="3 4" key="1">
    <citation type="submission" date="2019-07" db="EMBL/GenBank/DDBJ databases">
        <title>Whole genome shotgun sequence of Adhaeribacter aerolatus NBRC 106133.</title>
        <authorList>
            <person name="Hosoyama A."/>
            <person name="Uohara A."/>
            <person name="Ohji S."/>
            <person name="Ichikawa N."/>
        </authorList>
    </citation>
    <scope>NUCLEOTIDE SEQUENCE [LARGE SCALE GENOMIC DNA]</scope>
    <source>
        <strain evidence="3 4">NBRC 106133</strain>
    </source>
</reference>
<organism evidence="3 4">
    <name type="scientific">Adhaeribacter aerolatus</name>
    <dbReference type="NCBI Taxonomy" id="670289"/>
    <lineage>
        <taxon>Bacteria</taxon>
        <taxon>Pseudomonadati</taxon>
        <taxon>Bacteroidota</taxon>
        <taxon>Cytophagia</taxon>
        <taxon>Cytophagales</taxon>
        <taxon>Hymenobacteraceae</taxon>
        <taxon>Adhaeribacter</taxon>
    </lineage>
</organism>
<evidence type="ECO:0000313" key="4">
    <source>
        <dbReference type="Proteomes" id="UP000321532"/>
    </source>
</evidence>
<dbReference type="InterPro" id="IPR025665">
    <property type="entry name" value="Beta-barrel_OMP_2"/>
</dbReference>
<dbReference type="Proteomes" id="UP000321532">
    <property type="component" value="Unassembled WGS sequence"/>
</dbReference>
<dbReference type="EMBL" id="BJYS01000019">
    <property type="protein sequence ID" value="GEO05055.1"/>
    <property type="molecule type" value="Genomic_DNA"/>
</dbReference>
<accession>A0A512AZB5</accession>